<dbReference type="NCBIfam" id="TIGR04183">
    <property type="entry name" value="Por_Secre_tail"/>
    <property type="match status" value="1"/>
</dbReference>
<evidence type="ECO:0000313" key="5">
    <source>
        <dbReference type="Proteomes" id="UP000435357"/>
    </source>
</evidence>
<dbReference type="OrthoDB" id="1056765at2"/>
<name>A0A6N6M699_9FLAO</name>
<accession>A0A6N6M699</accession>
<dbReference type="RefSeq" id="WP_151168951.1">
    <property type="nucleotide sequence ID" value="NZ_WACR01000008.1"/>
</dbReference>
<evidence type="ECO:0000256" key="2">
    <source>
        <dbReference type="SAM" id="SignalP"/>
    </source>
</evidence>
<dbReference type="AlphaFoldDB" id="A0A6N6M699"/>
<protein>
    <submittedName>
        <fullName evidence="4">T9SS type A sorting domain-containing protein</fullName>
    </submittedName>
</protein>
<sequence>MKYVVLFILSLLSIKASTQSLIYNIQDPNAKTEKIFDNGALHVSKMVGSDLRIDSITPNGQIINLKQFPLRQDTLLHGRNVFVGYDYEDGIGVLTTYSLSPDMTYSYQYVRLYKHDDDGNYIFQRDISPTNTSHFIESYLPYWRNDSVMLYGNSNEEGDCHSDVYSVFLNEHAYKLHYKNLSYCGGNKPCFRGGYMIVKRKGVCQCHDQPNEPQGFSAFDNNGIIQSTFEVEKWYFDGFNYLKGVDLKPIDAEHVFGAVADDDDVIRLKNILVTYQNQSSQKWEKLDTILNYGNNQSGNNHTYQIIPFGNGYLAFIGQSATGFAGSTEYYYNTNLRLIELDHNFNEVQELWNSNVNGKTISGTITSDVTATGDTNIYLNIESKIGNSNSFTNSNRFVRIGNPSVVNSSKRKVHDNNFHVYPNPVNDRITIKGLSSGKYQFYNITGMVVKEGEINAEVSNVDVSDLTPGTYIIKTLQNSKTHHTKLIVK</sequence>
<feature type="domain" description="Secretion system C-terminal sorting" evidence="3">
    <location>
        <begin position="419"/>
        <end position="487"/>
    </location>
</feature>
<proteinExistence type="predicted"/>
<evidence type="ECO:0000313" key="4">
    <source>
        <dbReference type="EMBL" id="KAB1063468.1"/>
    </source>
</evidence>
<feature type="signal peptide" evidence="2">
    <location>
        <begin position="1"/>
        <end position="18"/>
    </location>
</feature>
<reference evidence="4 5" key="1">
    <citation type="submission" date="2019-09" db="EMBL/GenBank/DDBJ databases">
        <title>Genomes of Cryomorphaceae.</title>
        <authorList>
            <person name="Bowman J.P."/>
        </authorList>
    </citation>
    <scope>NUCLEOTIDE SEQUENCE [LARGE SCALE GENOMIC DNA]</scope>
    <source>
        <strain evidence="4 5">KCTC 52047</strain>
    </source>
</reference>
<gene>
    <name evidence="4" type="ORF">F3059_10400</name>
</gene>
<keyword evidence="1 2" id="KW-0732">Signal</keyword>
<comment type="caution">
    <text evidence="4">The sequence shown here is derived from an EMBL/GenBank/DDBJ whole genome shotgun (WGS) entry which is preliminary data.</text>
</comment>
<dbReference type="InterPro" id="IPR026444">
    <property type="entry name" value="Secre_tail"/>
</dbReference>
<dbReference type="Proteomes" id="UP000435357">
    <property type="component" value="Unassembled WGS sequence"/>
</dbReference>
<organism evidence="4 5">
    <name type="scientific">Salibacter halophilus</name>
    <dbReference type="NCBI Taxonomy" id="1803916"/>
    <lineage>
        <taxon>Bacteria</taxon>
        <taxon>Pseudomonadati</taxon>
        <taxon>Bacteroidota</taxon>
        <taxon>Flavobacteriia</taxon>
        <taxon>Flavobacteriales</taxon>
        <taxon>Salibacteraceae</taxon>
        <taxon>Salibacter</taxon>
    </lineage>
</organism>
<dbReference type="Pfam" id="PF18962">
    <property type="entry name" value="Por_Secre_tail"/>
    <property type="match status" value="1"/>
</dbReference>
<keyword evidence="5" id="KW-1185">Reference proteome</keyword>
<dbReference type="EMBL" id="WACR01000008">
    <property type="protein sequence ID" value="KAB1063468.1"/>
    <property type="molecule type" value="Genomic_DNA"/>
</dbReference>
<feature type="chain" id="PRO_5026706687" evidence="2">
    <location>
        <begin position="19"/>
        <end position="488"/>
    </location>
</feature>
<evidence type="ECO:0000256" key="1">
    <source>
        <dbReference type="ARBA" id="ARBA00022729"/>
    </source>
</evidence>
<evidence type="ECO:0000259" key="3">
    <source>
        <dbReference type="Pfam" id="PF18962"/>
    </source>
</evidence>